<dbReference type="OrthoDB" id="2436145at2759"/>
<organism evidence="1 2">
    <name type="scientific">Grifola frondosa</name>
    <name type="common">Maitake</name>
    <name type="synonym">Polyporus frondosus</name>
    <dbReference type="NCBI Taxonomy" id="5627"/>
    <lineage>
        <taxon>Eukaryota</taxon>
        <taxon>Fungi</taxon>
        <taxon>Dikarya</taxon>
        <taxon>Basidiomycota</taxon>
        <taxon>Agaricomycotina</taxon>
        <taxon>Agaricomycetes</taxon>
        <taxon>Polyporales</taxon>
        <taxon>Grifolaceae</taxon>
        <taxon>Grifola</taxon>
    </lineage>
</organism>
<dbReference type="AlphaFoldDB" id="A0A1C7MJA9"/>
<evidence type="ECO:0000313" key="2">
    <source>
        <dbReference type="Proteomes" id="UP000092993"/>
    </source>
</evidence>
<keyword evidence="2" id="KW-1185">Reference proteome</keyword>
<dbReference type="STRING" id="5627.A0A1C7MJA9"/>
<accession>A0A1C7MJA9</accession>
<evidence type="ECO:0000313" key="1">
    <source>
        <dbReference type="EMBL" id="OBZ76952.1"/>
    </source>
</evidence>
<proteinExistence type="predicted"/>
<gene>
    <name evidence="1" type="ORF">A0H81_03401</name>
</gene>
<dbReference type="EMBL" id="LUGG01000003">
    <property type="protein sequence ID" value="OBZ76952.1"/>
    <property type="molecule type" value="Genomic_DNA"/>
</dbReference>
<protein>
    <submittedName>
        <fullName evidence="1">Uncharacterized protein</fullName>
    </submittedName>
</protein>
<sequence length="126" mass="13779">MKTSGRHGSIKDSPTCSGISYLSLRVYLPLTVDTGNHDSDKDEDAECDDEPLHFSCHSHASDLFTHASAKDLLYNLGCNVFRGSSDNMLLGPTASARWRALSKPKVQQKLTIKIPGGQHPSMLKHS</sequence>
<dbReference type="OMA" id="FTHASAK"/>
<name>A0A1C7MJA9_GRIFR</name>
<comment type="caution">
    <text evidence="1">The sequence shown here is derived from an EMBL/GenBank/DDBJ whole genome shotgun (WGS) entry which is preliminary data.</text>
</comment>
<dbReference type="Proteomes" id="UP000092993">
    <property type="component" value="Unassembled WGS sequence"/>
</dbReference>
<reference evidence="1 2" key="1">
    <citation type="submission" date="2016-03" db="EMBL/GenBank/DDBJ databases">
        <title>Whole genome sequencing of Grifola frondosa 9006-11.</title>
        <authorList>
            <person name="Min B."/>
            <person name="Park H."/>
            <person name="Kim J.-G."/>
            <person name="Cho H."/>
            <person name="Oh Y.-L."/>
            <person name="Kong W.-S."/>
            <person name="Choi I.-G."/>
        </authorList>
    </citation>
    <scope>NUCLEOTIDE SEQUENCE [LARGE SCALE GENOMIC DNA]</scope>
    <source>
        <strain evidence="1 2">9006-11</strain>
    </source>
</reference>